<evidence type="ECO:0008006" key="11">
    <source>
        <dbReference type="Google" id="ProtNLM"/>
    </source>
</evidence>
<dbReference type="Gene3D" id="1.10.287.950">
    <property type="entry name" value="Methyl-accepting chemotaxis protein"/>
    <property type="match status" value="1"/>
</dbReference>
<dbReference type="PANTHER" id="PTHR43531:SF14">
    <property type="entry name" value="METHYL-ACCEPTING CHEMOTAXIS PROTEIN I-RELATED"/>
    <property type="match status" value="1"/>
</dbReference>
<evidence type="ECO:0000259" key="7">
    <source>
        <dbReference type="PROSITE" id="PS50111"/>
    </source>
</evidence>
<dbReference type="CDD" id="cd11386">
    <property type="entry name" value="MCP_signal"/>
    <property type="match status" value="1"/>
</dbReference>
<keyword evidence="1" id="KW-0488">Methylation</keyword>
<evidence type="ECO:0000256" key="6">
    <source>
        <dbReference type="SAM" id="Phobius"/>
    </source>
</evidence>
<evidence type="ECO:0000313" key="10">
    <source>
        <dbReference type="Proteomes" id="UP001054820"/>
    </source>
</evidence>
<comment type="similarity">
    <text evidence="3">Belongs to the methyl-accepting chemotaxis (MCP) protein family.</text>
</comment>
<dbReference type="PANTHER" id="PTHR43531">
    <property type="entry name" value="PROTEIN ICFG"/>
    <property type="match status" value="1"/>
</dbReference>
<dbReference type="InterPro" id="IPR003660">
    <property type="entry name" value="HAMP_dom"/>
</dbReference>
<keyword evidence="10" id="KW-1185">Reference proteome</keyword>
<gene>
    <name evidence="9" type="ORF">THMIRHAM_21900</name>
</gene>
<evidence type="ECO:0000256" key="2">
    <source>
        <dbReference type="ARBA" id="ARBA00023224"/>
    </source>
</evidence>
<proteinExistence type="inferred from homology"/>
<feature type="domain" description="Methyl-accepting transducer" evidence="7">
    <location>
        <begin position="507"/>
        <end position="736"/>
    </location>
</feature>
<feature type="domain" description="HAMP" evidence="8">
    <location>
        <begin position="457"/>
        <end position="502"/>
    </location>
</feature>
<accession>A0ABM7MFV2</accession>
<dbReference type="EMBL" id="AP024202">
    <property type="protein sequence ID" value="BCN94405.1"/>
    <property type="molecule type" value="Genomic_DNA"/>
</dbReference>
<dbReference type="SUPFAM" id="SSF58104">
    <property type="entry name" value="Methyl-accepting chemotaxis protein (MCP) signaling domain"/>
    <property type="match status" value="1"/>
</dbReference>
<keyword evidence="2 4" id="KW-0807">Transducer</keyword>
<sequence>MSHHPTKQIAVKGLSTSQSVAIYFVLFLVINAVGFASFLTLQERSVTQLQVLKLKIDQKSGITHDLQRKMGYGHFIHDFKNFVIRGESDYRTQSYLQKIQENHDSIQQDIETYRGLGDLHPLEVKALDEVGKVIGNYLIQAKKIQQMHQQGMSVEEIDKQVIVDDRPAMDAMEAGYQYLEADSRRQLLALQKQDQRAQTINLGTVLLLLILLNLIAFEVFIRRALIKPMTKLHRVIKNSIDESTGDIKRTSENPVKGAREVQLLGKDLHWLLDSVGDHLDEINNIKTVVDQSSSNVMLADNDLNITYMNDAIVKTLKTVEKDIQKLLPHFSTAKLVGQNIDIFHVNPAHQRHLLGSLKSTYTAKLTLGELHLEIIVNPIWGREGERVGFVTEWRDVTQTARLEKMQTAVEQNLKVMVEKASRGHIGEQIDVSTLEGFVHDLGEQINTMSLAIYEANTKISNVIQGLANGDLTQRVDGEYEGMLGDIKNAINHSLDNLSQINAQVIVSIEHIAGDIQATSERNSNVSQRIHQQAASIEDTASTMEEMTAAVRNNAANAQQANELTLQASEKTTEGAEVMTQTIEAMQQIRESSNQIEQIIGLIDSIAFQTNLLALNAAVEAARAGEHGRGFAVVASEVRNLAGKSADAAKEIKVLIDRSVSQVEHGTQLAEQSGDSLNQINQAITHVTEMVGEIASSSLEQSQGIEQLNQAIVSMDKNTQENASLVELSANSTLAIAREAQQLVERMQQFNISRQFIDQAKKNLGVNKPAQVASPVKTVKPEAAKQTPVASPKKPVIKAVEPVKPAKPKITSGDDSQEWSEF</sequence>
<feature type="region of interest" description="Disordered" evidence="5">
    <location>
        <begin position="772"/>
        <end position="821"/>
    </location>
</feature>
<dbReference type="InterPro" id="IPR051310">
    <property type="entry name" value="MCP_chemotaxis"/>
</dbReference>
<protein>
    <recommendedName>
        <fullName evidence="11">Methyl-accepting chemotaxis protein</fullName>
    </recommendedName>
</protein>
<evidence type="ECO:0000256" key="5">
    <source>
        <dbReference type="SAM" id="MobiDB-lite"/>
    </source>
</evidence>
<evidence type="ECO:0000259" key="8">
    <source>
        <dbReference type="PROSITE" id="PS50885"/>
    </source>
</evidence>
<keyword evidence="6" id="KW-1133">Transmembrane helix</keyword>
<dbReference type="Gene3D" id="3.30.450.20">
    <property type="entry name" value="PAS domain"/>
    <property type="match status" value="1"/>
</dbReference>
<evidence type="ECO:0000313" key="9">
    <source>
        <dbReference type="EMBL" id="BCN94405.1"/>
    </source>
</evidence>
<dbReference type="Pfam" id="PF00015">
    <property type="entry name" value="MCPsignal"/>
    <property type="match status" value="1"/>
</dbReference>
<evidence type="ECO:0000256" key="4">
    <source>
        <dbReference type="PROSITE-ProRule" id="PRU00284"/>
    </source>
</evidence>
<dbReference type="InterPro" id="IPR004090">
    <property type="entry name" value="Chemotax_Me-accpt_rcpt"/>
</dbReference>
<organism evidence="9 10">
    <name type="scientific">Thiomicrorhabdus immobilis</name>
    <dbReference type="NCBI Taxonomy" id="2791037"/>
    <lineage>
        <taxon>Bacteria</taxon>
        <taxon>Pseudomonadati</taxon>
        <taxon>Pseudomonadota</taxon>
        <taxon>Gammaproteobacteria</taxon>
        <taxon>Thiotrichales</taxon>
        <taxon>Piscirickettsiaceae</taxon>
        <taxon>Thiomicrorhabdus</taxon>
    </lineage>
</organism>
<evidence type="ECO:0000256" key="1">
    <source>
        <dbReference type="ARBA" id="ARBA00022481"/>
    </source>
</evidence>
<dbReference type="PROSITE" id="PS50111">
    <property type="entry name" value="CHEMOTAXIS_TRANSDUC_2"/>
    <property type="match status" value="1"/>
</dbReference>
<evidence type="ECO:0000256" key="3">
    <source>
        <dbReference type="ARBA" id="ARBA00029447"/>
    </source>
</evidence>
<dbReference type="RefSeq" id="WP_237261866.1">
    <property type="nucleotide sequence ID" value="NZ_AP024202.1"/>
</dbReference>
<keyword evidence="6" id="KW-0812">Transmembrane</keyword>
<dbReference type="SMART" id="SM00283">
    <property type="entry name" value="MA"/>
    <property type="match status" value="1"/>
</dbReference>
<feature type="transmembrane region" description="Helical" evidence="6">
    <location>
        <begin position="200"/>
        <end position="221"/>
    </location>
</feature>
<dbReference type="PRINTS" id="PR00260">
    <property type="entry name" value="CHEMTRNSDUCR"/>
</dbReference>
<dbReference type="Proteomes" id="UP001054820">
    <property type="component" value="Chromosome"/>
</dbReference>
<reference evidence="9" key="1">
    <citation type="journal article" date="2022" name="Arch. Microbiol.">
        <title>Thiomicrorhabdus immobilis sp. nov., a mesophilic sulfur-oxidizing bacterium isolated from sediment of a brackish lake in northern Japan.</title>
        <authorList>
            <person name="Kojima H."/>
            <person name="Mochizuki J."/>
            <person name="Kanda M."/>
            <person name="Watanabe T."/>
            <person name="Fukui M."/>
        </authorList>
    </citation>
    <scope>NUCLEOTIDE SEQUENCE</scope>
    <source>
        <strain evidence="9">Am19</strain>
    </source>
</reference>
<dbReference type="InterPro" id="IPR004089">
    <property type="entry name" value="MCPsignal_dom"/>
</dbReference>
<name>A0ABM7MFV2_9GAMM</name>
<feature type="compositionally biased region" description="Low complexity" evidence="5">
    <location>
        <begin position="791"/>
        <end position="802"/>
    </location>
</feature>
<dbReference type="PROSITE" id="PS50885">
    <property type="entry name" value="HAMP"/>
    <property type="match status" value="1"/>
</dbReference>
<keyword evidence="6" id="KW-0472">Membrane</keyword>
<feature type="transmembrane region" description="Helical" evidence="6">
    <location>
        <begin position="20"/>
        <end position="41"/>
    </location>
</feature>